<keyword evidence="3" id="KW-1185">Reference proteome</keyword>
<dbReference type="AlphaFoldDB" id="A0A9N8EXJ6"/>
<sequence length="489" mass="54300">MDSTGTCITEGPSSRSIEIPTLVPGESRPDVCLDISGKLIFCCQLSPSMALFTLHLDPASRALFDATDNATRIDTSGDPPDLIPDASTRENGTSTASTTGMSGMTVLDVLMHRKEGWGKELLEETYQSIRSIWDQEIASCTTNGDHNHTIRQSTTTIHVNGFLARLYPKHPTDSDPLVMHARTIRIQDQSLIFAAEEMIIQPKIVTVTPEDQTAHDMTVDRKKDRLFSGQKDNSRFGKFVGFLLKEFGGYPALSQQPVLDVAGGAGALAFELSIRHEIPTVVVDTQLVRFKAFQQRHLDFRKYCLVQLATDLLRVSPMAHNLTNRMRINEFEQIQCFLESEHVLEANELAAIGGNRKSILPKVVSQEEDSCKLNPEQAKLCTLLRNRKCSVLLGLHPDQATDPIIDIGLALGIPWAIVPCCVFPNLFQTRQLASSGKPVRSYEDICTYILERDPSIQQATLPFRGRNQVFYWHPPVANKEKAAAGKTDT</sequence>
<reference evidence="2" key="1">
    <citation type="submission" date="2020-06" db="EMBL/GenBank/DDBJ databases">
        <authorList>
            <consortium name="Plant Systems Biology data submission"/>
        </authorList>
    </citation>
    <scope>NUCLEOTIDE SEQUENCE</scope>
    <source>
        <strain evidence="2">D6</strain>
    </source>
</reference>
<dbReference type="PANTHER" id="PTHR36971">
    <property type="entry name" value="UNNAMED PRODUCT"/>
    <property type="match status" value="1"/>
</dbReference>
<feature type="region of interest" description="Disordered" evidence="1">
    <location>
        <begin position="70"/>
        <end position="99"/>
    </location>
</feature>
<comment type="caution">
    <text evidence="2">The sequence shown here is derived from an EMBL/GenBank/DDBJ whole genome shotgun (WGS) entry which is preliminary data.</text>
</comment>
<dbReference type="PANTHER" id="PTHR36971:SF1">
    <property type="entry name" value="METHYLTRANSFERASE DOMAIN-CONTAINING PROTEIN"/>
    <property type="match status" value="1"/>
</dbReference>
<proteinExistence type="predicted"/>
<evidence type="ECO:0000256" key="1">
    <source>
        <dbReference type="SAM" id="MobiDB-lite"/>
    </source>
</evidence>
<dbReference type="Proteomes" id="UP001153069">
    <property type="component" value="Unassembled WGS sequence"/>
</dbReference>
<dbReference type="OrthoDB" id="422036at2759"/>
<evidence type="ECO:0000313" key="2">
    <source>
        <dbReference type="EMBL" id="CAB9529071.1"/>
    </source>
</evidence>
<evidence type="ECO:0000313" key="3">
    <source>
        <dbReference type="Proteomes" id="UP001153069"/>
    </source>
</evidence>
<name>A0A9N8EXJ6_9STRA</name>
<protein>
    <submittedName>
        <fullName evidence="2">Uncharacterized protein</fullName>
    </submittedName>
</protein>
<dbReference type="EMBL" id="CAICTM010002394">
    <property type="protein sequence ID" value="CAB9529071.1"/>
    <property type="molecule type" value="Genomic_DNA"/>
</dbReference>
<accession>A0A9N8EXJ6</accession>
<gene>
    <name evidence="2" type="ORF">SEMRO_2396_G326000.1</name>
</gene>
<organism evidence="2 3">
    <name type="scientific">Seminavis robusta</name>
    <dbReference type="NCBI Taxonomy" id="568900"/>
    <lineage>
        <taxon>Eukaryota</taxon>
        <taxon>Sar</taxon>
        <taxon>Stramenopiles</taxon>
        <taxon>Ochrophyta</taxon>
        <taxon>Bacillariophyta</taxon>
        <taxon>Bacillariophyceae</taxon>
        <taxon>Bacillariophycidae</taxon>
        <taxon>Naviculales</taxon>
        <taxon>Naviculaceae</taxon>
        <taxon>Seminavis</taxon>
    </lineage>
</organism>